<evidence type="ECO:0000256" key="7">
    <source>
        <dbReference type="PIRSR" id="PIRSR000390-2"/>
    </source>
</evidence>
<evidence type="ECO:0000256" key="3">
    <source>
        <dbReference type="ARBA" id="ARBA00022679"/>
    </source>
</evidence>
<evidence type="ECO:0000256" key="2">
    <source>
        <dbReference type="ARBA" id="ARBA00022576"/>
    </source>
</evidence>
<keyword evidence="2" id="KW-0032">Aminotransferase</keyword>
<reference evidence="9" key="1">
    <citation type="journal article" date="2012" name="Science">
        <title>Fermentation, hydrogen, and sulfur metabolism in multiple uncultivated bacterial phyla.</title>
        <authorList>
            <person name="Wrighton K.C."/>
            <person name="Thomas B.C."/>
            <person name="Sharon I."/>
            <person name="Miller C.S."/>
            <person name="Castelle C.J."/>
            <person name="VerBerkmoes N.C."/>
            <person name="Wilkins M.J."/>
            <person name="Hettich R.L."/>
            <person name="Lipton M.S."/>
            <person name="Williams K.H."/>
            <person name="Long P.E."/>
            <person name="Banfield J.F."/>
        </authorList>
    </citation>
    <scope>NUCLEOTIDE SEQUENCE [LARGE SCALE GENOMIC DNA]</scope>
</reference>
<keyword evidence="3" id="KW-0808">Transferase</keyword>
<dbReference type="PIRSF" id="PIRSF000390">
    <property type="entry name" value="PLP_StrS"/>
    <property type="match status" value="1"/>
</dbReference>
<proteinExistence type="inferred from homology"/>
<dbReference type="PANTHER" id="PTHR30244:SF34">
    <property type="entry name" value="DTDP-4-AMINO-4,6-DIDEOXYGALACTOSE TRANSAMINASE"/>
    <property type="match status" value="1"/>
</dbReference>
<dbReference type="CDD" id="cd00616">
    <property type="entry name" value="AHBA_syn"/>
    <property type="match status" value="1"/>
</dbReference>
<gene>
    <name evidence="9" type="ORF">ACD_78C00197G0013</name>
</gene>
<comment type="cofactor">
    <cofactor evidence="1">
        <name>pyridoxal 5'-phosphate</name>
        <dbReference type="ChEBI" id="CHEBI:597326"/>
    </cofactor>
</comment>
<dbReference type="InterPro" id="IPR015422">
    <property type="entry name" value="PyrdxlP-dep_Trfase_small"/>
</dbReference>
<comment type="caution">
    <text evidence="9">The sequence shown here is derived from an EMBL/GenBank/DDBJ whole genome shotgun (WGS) entry which is preliminary data.</text>
</comment>
<comment type="similarity">
    <text evidence="5 8">Belongs to the DegT/DnrJ/EryC1 family.</text>
</comment>
<feature type="active site" description="Proton acceptor" evidence="6">
    <location>
        <position position="185"/>
    </location>
</feature>
<feature type="modified residue" description="N6-(pyridoxal phosphate)lysine" evidence="7">
    <location>
        <position position="185"/>
    </location>
</feature>
<dbReference type="SUPFAM" id="SSF53383">
    <property type="entry name" value="PLP-dependent transferases"/>
    <property type="match status" value="1"/>
</dbReference>
<dbReference type="PANTHER" id="PTHR30244">
    <property type="entry name" value="TRANSAMINASE"/>
    <property type="match status" value="1"/>
</dbReference>
<accession>K1YCE2</accession>
<dbReference type="GO" id="GO:0000271">
    <property type="term" value="P:polysaccharide biosynthetic process"/>
    <property type="evidence" value="ECO:0007669"/>
    <property type="project" value="TreeGrafter"/>
</dbReference>
<dbReference type="Gene3D" id="3.40.640.10">
    <property type="entry name" value="Type I PLP-dependent aspartate aminotransferase-like (Major domain)"/>
    <property type="match status" value="1"/>
</dbReference>
<dbReference type="Pfam" id="PF01041">
    <property type="entry name" value="DegT_DnrJ_EryC1"/>
    <property type="match status" value="1"/>
</dbReference>
<evidence type="ECO:0000256" key="4">
    <source>
        <dbReference type="ARBA" id="ARBA00022898"/>
    </source>
</evidence>
<dbReference type="GO" id="GO:0030170">
    <property type="term" value="F:pyridoxal phosphate binding"/>
    <property type="evidence" value="ECO:0007669"/>
    <property type="project" value="TreeGrafter"/>
</dbReference>
<protein>
    <submittedName>
        <fullName evidence="9">Uncharacterized protein</fullName>
    </submittedName>
</protein>
<dbReference type="FunFam" id="3.40.640.10:FF:000090">
    <property type="entry name" value="Pyridoxal phosphate-dependent aminotransferase"/>
    <property type="match status" value="1"/>
</dbReference>
<dbReference type="EMBL" id="AMFJ01034197">
    <property type="protein sequence ID" value="EKD29978.1"/>
    <property type="molecule type" value="Genomic_DNA"/>
</dbReference>
<dbReference type="InterPro" id="IPR015424">
    <property type="entry name" value="PyrdxlP-dep_Trfase"/>
</dbReference>
<dbReference type="AlphaFoldDB" id="K1YCE2"/>
<dbReference type="GO" id="GO:0008483">
    <property type="term" value="F:transaminase activity"/>
    <property type="evidence" value="ECO:0007669"/>
    <property type="project" value="UniProtKB-KW"/>
</dbReference>
<evidence type="ECO:0000256" key="8">
    <source>
        <dbReference type="RuleBase" id="RU004508"/>
    </source>
</evidence>
<sequence length="371" mass="42865">MSNKFIPISEPNIGAKELEYVTDAVKSWWVSSLGYYVEKFEKDFASYCNMKHGVSVSNGTVAIHLALLALWIKEGDEVIIPNLTFAATANPILYVWATPVLIDIERDTYNMDVSKIEEKITPKTKAIIPVHLYGHPCDMDEIIKLAEKYNLHVIEDCAEAHGAEYKWKKVGQFSVISCFSFYGNKTITTGEGGMCLTNDEGFNKIMRELRDHGMKKDRKYWHDVVGFNYRITNLQAALWCAQLEKIDDFIDIKRWNAALYNQHLSSMEWIVLPVEKSYAKNTYWMYTIYINETKFWISRDELIQGLKEAGIDSRQCFYPLSDMPPYKNFWSTAELGISRDISYKALNLPSSTLLKKEDVLYICDIIKRLKK</sequence>
<evidence type="ECO:0000313" key="9">
    <source>
        <dbReference type="EMBL" id="EKD29978.1"/>
    </source>
</evidence>
<name>K1YCE2_9BACT</name>
<evidence type="ECO:0000256" key="6">
    <source>
        <dbReference type="PIRSR" id="PIRSR000390-1"/>
    </source>
</evidence>
<evidence type="ECO:0000256" key="1">
    <source>
        <dbReference type="ARBA" id="ARBA00001933"/>
    </source>
</evidence>
<dbReference type="Gene3D" id="3.90.1150.10">
    <property type="entry name" value="Aspartate Aminotransferase, domain 1"/>
    <property type="match status" value="1"/>
</dbReference>
<keyword evidence="4 7" id="KW-0663">Pyridoxal phosphate</keyword>
<dbReference type="InterPro" id="IPR015421">
    <property type="entry name" value="PyrdxlP-dep_Trfase_major"/>
</dbReference>
<evidence type="ECO:0000256" key="5">
    <source>
        <dbReference type="ARBA" id="ARBA00037999"/>
    </source>
</evidence>
<organism evidence="9">
    <name type="scientific">uncultured bacterium</name>
    <name type="common">gcode 4</name>
    <dbReference type="NCBI Taxonomy" id="1234023"/>
    <lineage>
        <taxon>Bacteria</taxon>
        <taxon>environmental samples</taxon>
    </lineage>
</organism>
<dbReference type="InterPro" id="IPR000653">
    <property type="entry name" value="DegT/StrS_aminotransferase"/>
</dbReference>